<sequence>MQAKITRIANIVTIATLSVVALYFAASFLIPVVLAALLAMLLVTVSDRLEKIGINRAIAALIPVLLFVCIAVVLGFILSWQINRLAEDFLETKTQITAKIDIIRKWISDTIGIDPDIQNSMLQEQEKKASTWAGTLFFNIIDTVSSVIVNAILVVVYTYLLLFYRSHLKRFALHIVPKDKRQHADAIIRKSVTVSGRYLIGLFNMIAILWIMYGIGFTLLGLEGALFFAIICGLLEIVPFFGNFVGNLIVIISVLAQGGDGRMVLGIIFVYLTVQFLQTYILEPLVVGQQVNINPLFTIMALVAGELIWGIAGMALAIPVIGIVKIACDHIPSLQPWGTLLGPAHSKGNKTSLLRLFKRISR</sequence>
<dbReference type="PANTHER" id="PTHR21716">
    <property type="entry name" value="TRANSMEMBRANE PROTEIN"/>
    <property type="match status" value="1"/>
</dbReference>
<accession>A0ABQ1MAP5</accession>
<evidence type="ECO:0000256" key="2">
    <source>
        <dbReference type="ARBA" id="ARBA00009773"/>
    </source>
</evidence>
<keyword evidence="5 8" id="KW-0812">Transmembrane</keyword>
<dbReference type="RefSeq" id="WP_188751750.1">
    <property type="nucleotide sequence ID" value="NZ_BMIK01000009.1"/>
</dbReference>
<evidence type="ECO:0000256" key="8">
    <source>
        <dbReference type="SAM" id="Phobius"/>
    </source>
</evidence>
<feature type="transmembrane region" description="Helical" evidence="8">
    <location>
        <begin position="296"/>
        <end position="324"/>
    </location>
</feature>
<name>A0ABQ1MAP5_9SPHI</name>
<organism evidence="9 10">
    <name type="scientific">Parapedobacter defluvii</name>
    <dbReference type="NCBI Taxonomy" id="2045106"/>
    <lineage>
        <taxon>Bacteria</taxon>
        <taxon>Pseudomonadati</taxon>
        <taxon>Bacteroidota</taxon>
        <taxon>Sphingobacteriia</taxon>
        <taxon>Sphingobacteriales</taxon>
        <taxon>Sphingobacteriaceae</taxon>
        <taxon>Parapedobacter</taxon>
    </lineage>
</organism>
<keyword evidence="7 8" id="KW-0472">Membrane</keyword>
<keyword evidence="6 8" id="KW-1133">Transmembrane helix</keyword>
<comment type="similarity">
    <text evidence="2">Belongs to the autoinducer-2 exporter (AI-2E) (TC 2.A.86) family.</text>
</comment>
<feature type="transmembrane region" description="Helical" evidence="8">
    <location>
        <begin position="226"/>
        <end position="256"/>
    </location>
</feature>
<comment type="caution">
    <text evidence="9">The sequence shown here is derived from an EMBL/GenBank/DDBJ whole genome shotgun (WGS) entry which is preliminary data.</text>
</comment>
<dbReference type="Pfam" id="PF01594">
    <property type="entry name" value="AI-2E_transport"/>
    <property type="match status" value="1"/>
</dbReference>
<feature type="transmembrane region" description="Helical" evidence="8">
    <location>
        <begin position="198"/>
        <end position="220"/>
    </location>
</feature>
<reference evidence="10" key="1">
    <citation type="journal article" date="2019" name="Int. J. Syst. Evol. Microbiol.">
        <title>The Global Catalogue of Microorganisms (GCM) 10K type strain sequencing project: providing services to taxonomists for standard genome sequencing and annotation.</title>
        <authorList>
            <consortium name="The Broad Institute Genomics Platform"/>
            <consortium name="The Broad Institute Genome Sequencing Center for Infectious Disease"/>
            <person name="Wu L."/>
            <person name="Ma J."/>
        </authorList>
    </citation>
    <scope>NUCLEOTIDE SEQUENCE [LARGE SCALE GENOMIC DNA]</scope>
    <source>
        <strain evidence="10">CGMCC 1.15342</strain>
    </source>
</reference>
<dbReference type="PANTHER" id="PTHR21716:SF53">
    <property type="entry name" value="PERMEASE PERM-RELATED"/>
    <property type="match status" value="1"/>
</dbReference>
<dbReference type="EMBL" id="BMIK01000009">
    <property type="protein sequence ID" value="GGC34360.1"/>
    <property type="molecule type" value="Genomic_DNA"/>
</dbReference>
<keyword evidence="3" id="KW-0813">Transport</keyword>
<feature type="transmembrane region" description="Helical" evidence="8">
    <location>
        <begin position="57"/>
        <end position="82"/>
    </location>
</feature>
<evidence type="ECO:0000256" key="7">
    <source>
        <dbReference type="ARBA" id="ARBA00023136"/>
    </source>
</evidence>
<evidence type="ECO:0000313" key="10">
    <source>
        <dbReference type="Proteomes" id="UP000597338"/>
    </source>
</evidence>
<evidence type="ECO:0000256" key="1">
    <source>
        <dbReference type="ARBA" id="ARBA00004651"/>
    </source>
</evidence>
<keyword evidence="4" id="KW-1003">Cell membrane</keyword>
<proteinExistence type="inferred from homology"/>
<feature type="transmembrane region" description="Helical" evidence="8">
    <location>
        <begin position="136"/>
        <end position="164"/>
    </location>
</feature>
<protein>
    <submittedName>
        <fullName evidence="9">AI-2E family transporter</fullName>
    </submittedName>
</protein>
<feature type="transmembrane region" description="Helical" evidence="8">
    <location>
        <begin position="20"/>
        <end position="45"/>
    </location>
</feature>
<dbReference type="Proteomes" id="UP000597338">
    <property type="component" value="Unassembled WGS sequence"/>
</dbReference>
<evidence type="ECO:0000313" key="9">
    <source>
        <dbReference type="EMBL" id="GGC34360.1"/>
    </source>
</evidence>
<keyword evidence="10" id="KW-1185">Reference proteome</keyword>
<evidence type="ECO:0000256" key="3">
    <source>
        <dbReference type="ARBA" id="ARBA00022448"/>
    </source>
</evidence>
<evidence type="ECO:0000256" key="6">
    <source>
        <dbReference type="ARBA" id="ARBA00022989"/>
    </source>
</evidence>
<feature type="transmembrane region" description="Helical" evidence="8">
    <location>
        <begin position="263"/>
        <end position="281"/>
    </location>
</feature>
<dbReference type="InterPro" id="IPR002549">
    <property type="entry name" value="AI-2E-like"/>
</dbReference>
<comment type="subcellular location">
    <subcellularLocation>
        <location evidence="1">Cell membrane</location>
        <topology evidence="1">Multi-pass membrane protein</topology>
    </subcellularLocation>
</comment>
<evidence type="ECO:0000256" key="5">
    <source>
        <dbReference type="ARBA" id="ARBA00022692"/>
    </source>
</evidence>
<gene>
    <name evidence="9" type="ORF">GCM10011386_28060</name>
</gene>
<evidence type="ECO:0000256" key="4">
    <source>
        <dbReference type="ARBA" id="ARBA00022475"/>
    </source>
</evidence>